<sequence length="1059" mass="114450">MDLAFERGFQRAAEAAGAEDSEAALLRLLPNKDWVPFGKAMGTKPASTGAFGGGAEGAAAFYLKPSLMPVVGSCDWECHPLYQKDLAFVKKDGAQEVRINKQICALWGAQELLDFAARRGCELDVANAVTALHRVAKAADRWQVRKDPRLAALAAQASAAVVLDGSPRDLAKVQWAMGRLHASTSASTSGEGLLAAIGRRRAEFEPQSLSNILWSLAFSDHPLDQLLAEFTREIHRCDPQALSNVAWACARRLLCCAPVMEAISRCAVLKTPQFDVQGLANLVWSFATLKREDGPLFAAVAGQALGAVWRWGPRHLANLAWAFAKAAEFRGPLLAAVAAEALKTVEHFGCQGLANLAWSFAAGGEAAAAAAAPLFARLAAAALGRAKAMQVQNLVNLAWAFAKLLLAKEGFLDSLAAAAVSKRGELTAQHCSSLCWAFGAVSHVNHGLMTQMAARAVCCISESNPQDLSNLLWSCARLAWNSASFCEALAEEAERKAQEFPVQNLAITSWALGVLRLSRPQLFGEETLQRLREERGRLGAQNLASLAQGLGKQLVRDEGIFSFLATEAAECVDAFSNQELAMVLWAFAKAESAGEVGDSFAASVRRRELMPQDLAVLCWCFAHFAEGSPVLDALSWQVLGCCGEFQAQDLANISWAFATRGRENAVMMAAIAARVRKLGDLQVQDLSNLCWAFAKLGLVDEDLFDFLARHVCDVCESQAADLLPQNVSIISWSFARLALLNQKMMELLAERSQRMLGGLDGQGVANLLWSWAVLALRPASGEGCVGLARRAGELVPEMGAQEMSNVAWGLQILQQAELLQCFLRQAAGPFLRLDRSDGAAWAKFANAAAAVADEAEELKAVDRAFRQDFFEPVLRRLRRLADGRDDTEETQVSRLGWRYSLEALASLGIGAEEEWRREARLACRLAQSQWQVPTRASVLAYGKWRLFPCGRTSERCCQQLGHVFSSELASTCVGPADVPPAVAEAARGGQAEAAAVLSLLAELEACEAAEVEGEVKLYLCHTPSVACLRLLCELQQTLPRCALSFAFDDAWSGFCGAPR</sequence>
<keyword evidence="3" id="KW-1185">Reference proteome</keyword>
<dbReference type="GO" id="GO:0003723">
    <property type="term" value="F:RNA binding"/>
    <property type="evidence" value="ECO:0007669"/>
    <property type="project" value="TreeGrafter"/>
</dbReference>
<proteinExistence type="predicted"/>
<reference evidence="2" key="1">
    <citation type="submission" date="2023-08" db="EMBL/GenBank/DDBJ databases">
        <authorList>
            <person name="Chen Y."/>
            <person name="Shah S."/>
            <person name="Dougan E. K."/>
            <person name="Thang M."/>
            <person name="Chan C."/>
        </authorList>
    </citation>
    <scope>NUCLEOTIDE SEQUENCE</scope>
</reference>
<organism evidence="2 3">
    <name type="scientific">Effrenium voratum</name>
    <dbReference type="NCBI Taxonomy" id="2562239"/>
    <lineage>
        <taxon>Eukaryota</taxon>
        <taxon>Sar</taxon>
        <taxon>Alveolata</taxon>
        <taxon>Dinophyceae</taxon>
        <taxon>Suessiales</taxon>
        <taxon>Symbiodiniaceae</taxon>
        <taxon>Effrenium</taxon>
    </lineage>
</organism>
<dbReference type="GO" id="GO:1901259">
    <property type="term" value="P:chloroplast rRNA processing"/>
    <property type="evidence" value="ECO:0007669"/>
    <property type="project" value="TreeGrafter"/>
</dbReference>
<comment type="caution">
    <text evidence="2">The sequence shown here is derived from an EMBL/GenBank/DDBJ whole genome shotgun (WGS) entry which is preliminary data.</text>
</comment>
<dbReference type="PANTHER" id="PTHR21228">
    <property type="entry name" value="FAST LEU-RICH DOMAIN-CONTAINING"/>
    <property type="match status" value="1"/>
</dbReference>
<name>A0AA36N985_9DINO</name>
<accession>A0AA36N985</accession>
<dbReference type="GO" id="GO:0035770">
    <property type="term" value="C:ribonucleoprotein granule"/>
    <property type="evidence" value="ECO:0007669"/>
    <property type="project" value="TreeGrafter"/>
</dbReference>
<evidence type="ECO:0000313" key="3">
    <source>
        <dbReference type="Proteomes" id="UP001178507"/>
    </source>
</evidence>
<evidence type="ECO:0000313" key="2">
    <source>
        <dbReference type="EMBL" id="CAJ1398812.1"/>
    </source>
</evidence>
<dbReference type="PANTHER" id="PTHR21228:SF40">
    <property type="entry name" value="LD45607P"/>
    <property type="match status" value="1"/>
</dbReference>
<gene>
    <name evidence="2" type="ORF">EVOR1521_LOCUS22480</name>
</gene>
<dbReference type="AlphaFoldDB" id="A0AA36N985"/>
<dbReference type="Proteomes" id="UP001178507">
    <property type="component" value="Unassembled WGS sequence"/>
</dbReference>
<dbReference type="GO" id="GO:0009507">
    <property type="term" value="C:chloroplast"/>
    <property type="evidence" value="ECO:0007669"/>
    <property type="project" value="GOC"/>
</dbReference>
<feature type="domain" description="RNA-editing substrate-binding complex 6 protein" evidence="1">
    <location>
        <begin position="274"/>
        <end position="519"/>
    </location>
</feature>
<evidence type="ECO:0000259" key="1">
    <source>
        <dbReference type="Pfam" id="PF26188"/>
    </source>
</evidence>
<dbReference type="GO" id="GO:0005759">
    <property type="term" value="C:mitochondrial matrix"/>
    <property type="evidence" value="ECO:0007669"/>
    <property type="project" value="TreeGrafter"/>
</dbReference>
<dbReference type="EMBL" id="CAUJNA010003310">
    <property type="protein sequence ID" value="CAJ1398812.1"/>
    <property type="molecule type" value="Genomic_DNA"/>
</dbReference>
<feature type="domain" description="RNA-editing substrate-binding complex 6 protein" evidence="1">
    <location>
        <begin position="682"/>
        <end position="776"/>
    </location>
</feature>
<dbReference type="InterPro" id="IPR058917">
    <property type="entry name" value="RESC6_dom"/>
</dbReference>
<dbReference type="GO" id="GO:0000963">
    <property type="term" value="P:mitochondrial RNA processing"/>
    <property type="evidence" value="ECO:0007669"/>
    <property type="project" value="TreeGrafter"/>
</dbReference>
<dbReference type="GO" id="GO:0044528">
    <property type="term" value="P:regulation of mitochondrial mRNA stability"/>
    <property type="evidence" value="ECO:0007669"/>
    <property type="project" value="TreeGrafter"/>
</dbReference>
<dbReference type="InterPro" id="IPR050870">
    <property type="entry name" value="FAST_kinase"/>
</dbReference>
<protein>
    <recommendedName>
        <fullName evidence="1">RNA-editing substrate-binding complex 6 protein domain-containing protein</fullName>
    </recommendedName>
</protein>
<dbReference type="Pfam" id="PF26188">
    <property type="entry name" value="RESC6"/>
    <property type="match status" value="2"/>
</dbReference>